<keyword evidence="3" id="KW-1185">Reference proteome</keyword>
<keyword evidence="1" id="KW-0732">Signal</keyword>
<dbReference type="Proteomes" id="UP000595197">
    <property type="component" value="Chromosome"/>
</dbReference>
<sequence>MSTGITRRDVLRLSGALSAFAAGLAVAGPAGAFQLLPAEDYAGVIEDSCGAANQLHRAMVAEVERQLGVSLDDTQARRMIEAIQCPNCGCSILKGFAEAAPVDAPF</sequence>
<organism evidence="2 3">
    <name type="scientific">Skermanella cutis</name>
    <dbReference type="NCBI Taxonomy" id="2775420"/>
    <lineage>
        <taxon>Bacteria</taxon>
        <taxon>Pseudomonadati</taxon>
        <taxon>Pseudomonadota</taxon>
        <taxon>Alphaproteobacteria</taxon>
        <taxon>Rhodospirillales</taxon>
        <taxon>Azospirillaceae</taxon>
        <taxon>Skermanella</taxon>
    </lineage>
</organism>
<name>A0ABX7B1K0_9PROT</name>
<dbReference type="InterPro" id="IPR006311">
    <property type="entry name" value="TAT_signal"/>
</dbReference>
<feature type="chain" id="PRO_5046365907" description="Secreted protein" evidence="1">
    <location>
        <begin position="33"/>
        <end position="106"/>
    </location>
</feature>
<proteinExistence type="predicted"/>
<evidence type="ECO:0000313" key="2">
    <source>
        <dbReference type="EMBL" id="QQP88008.1"/>
    </source>
</evidence>
<feature type="signal peptide" evidence="1">
    <location>
        <begin position="1"/>
        <end position="32"/>
    </location>
</feature>
<evidence type="ECO:0008006" key="4">
    <source>
        <dbReference type="Google" id="ProtNLM"/>
    </source>
</evidence>
<gene>
    <name evidence="2" type="ORF">IGS68_18295</name>
</gene>
<reference evidence="2" key="1">
    <citation type="submission" date="2021-02" db="EMBL/GenBank/DDBJ databases">
        <title>Skermanella TT6 skin isolate.</title>
        <authorList>
            <person name="Lee K."/>
            <person name="Ganzorig M."/>
        </authorList>
    </citation>
    <scope>NUCLEOTIDE SEQUENCE</scope>
    <source>
        <strain evidence="2">TT6</strain>
    </source>
</reference>
<protein>
    <recommendedName>
        <fullName evidence="4">Secreted protein</fullName>
    </recommendedName>
</protein>
<accession>A0ABX7B1K0</accession>
<evidence type="ECO:0000313" key="3">
    <source>
        <dbReference type="Proteomes" id="UP000595197"/>
    </source>
</evidence>
<dbReference type="PROSITE" id="PS51318">
    <property type="entry name" value="TAT"/>
    <property type="match status" value="1"/>
</dbReference>
<dbReference type="EMBL" id="CP067420">
    <property type="protein sequence ID" value="QQP88008.1"/>
    <property type="molecule type" value="Genomic_DNA"/>
</dbReference>
<evidence type="ECO:0000256" key="1">
    <source>
        <dbReference type="SAM" id="SignalP"/>
    </source>
</evidence>
<dbReference type="RefSeq" id="WP_201072359.1">
    <property type="nucleotide sequence ID" value="NZ_CP067420.1"/>
</dbReference>